<name>A0A840RZW3_9BURK</name>
<accession>A0A840RZW3</accession>
<evidence type="ECO:0008006" key="3">
    <source>
        <dbReference type="Google" id="ProtNLM"/>
    </source>
</evidence>
<dbReference type="RefSeq" id="WP_168057021.1">
    <property type="nucleotide sequence ID" value="NZ_JAAOZT010000013.1"/>
</dbReference>
<sequence>MKTKIIILAVVAALLSGAGWYGYRTMRAPVAAPVAAPATAPATFTATPPSQDLQRVQVINGETVVTVSVAAQRASQIITQPVTVATDHPEVTAYATVVDLQPLFDLRNRHAVARAERESARAHADASRLQYNRTHVLFLDDRNVSEKSLQDAQVIKQTDEAKLQAVEATLGGLDSALRQQYGNALATAVVAPHSALSDRLLNGHATVVRVTLPVGGVTPAPEQITIEGSDDQMIVANKLSPSPVVDPAMQGDSYLYFADSVLPVGTHTLAHVPLREKNKSTAPGFSIPDTAIVWYGGQSWAYIKTTIDHFTRRLVPVASTTQRVRVATEGFHRGDEVVISGAQLLLSEELRPQGIAAQQCKDPPECDD</sequence>
<organism evidence="1 2">
    <name type="scientific">Glaciimonas immobilis</name>
    <dbReference type="NCBI Taxonomy" id="728004"/>
    <lineage>
        <taxon>Bacteria</taxon>
        <taxon>Pseudomonadati</taxon>
        <taxon>Pseudomonadota</taxon>
        <taxon>Betaproteobacteria</taxon>
        <taxon>Burkholderiales</taxon>
        <taxon>Oxalobacteraceae</taxon>
        <taxon>Glaciimonas</taxon>
    </lineage>
</organism>
<evidence type="ECO:0000313" key="1">
    <source>
        <dbReference type="EMBL" id="MBB5202184.1"/>
    </source>
</evidence>
<dbReference type="Gene3D" id="2.40.420.20">
    <property type="match status" value="1"/>
</dbReference>
<evidence type="ECO:0000313" key="2">
    <source>
        <dbReference type="Proteomes" id="UP000571084"/>
    </source>
</evidence>
<gene>
    <name evidence="1" type="ORF">HNR39_004048</name>
</gene>
<proteinExistence type="predicted"/>
<protein>
    <recommendedName>
        <fullName evidence="3">Metal transporter</fullName>
    </recommendedName>
</protein>
<dbReference type="Proteomes" id="UP000571084">
    <property type="component" value="Unassembled WGS sequence"/>
</dbReference>
<dbReference type="AlphaFoldDB" id="A0A840RZW3"/>
<reference evidence="1 2" key="1">
    <citation type="submission" date="2020-08" db="EMBL/GenBank/DDBJ databases">
        <title>Genomic Encyclopedia of Type Strains, Phase IV (KMG-IV): sequencing the most valuable type-strain genomes for metagenomic binning, comparative biology and taxonomic classification.</title>
        <authorList>
            <person name="Goeker M."/>
        </authorList>
    </citation>
    <scope>NUCLEOTIDE SEQUENCE [LARGE SCALE GENOMIC DNA]</scope>
    <source>
        <strain evidence="1 2">DSM 23240</strain>
    </source>
</reference>
<keyword evidence="2" id="KW-1185">Reference proteome</keyword>
<comment type="caution">
    <text evidence="1">The sequence shown here is derived from an EMBL/GenBank/DDBJ whole genome shotgun (WGS) entry which is preliminary data.</text>
</comment>
<dbReference type="EMBL" id="JACHHQ010000011">
    <property type="protein sequence ID" value="MBB5202184.1"/>
    <property type="molecule type" value="Genomic_DNA"/>
</dbReference>